<proteinExistence type="predicted"/>
<evidence type="ECO:0000313" key="1">
    <source>
        <dbReference type="EMBL" id="CAB4755516.1"/>
    </source>
</evidence>
<reference evidence="1" key="1">
    <citation type="submission" date="2020-05" db="EMBL/GenBank/DDBJ databases">
        <authorList>
            <person name="Chiriac C."/>
            <person name="Salcher M."/>
            <person name="Ghai R."/>
            <person name="Kavagutti S V."/>
        </authorList>
    </citation>
    <scope>NUCLEOTIDE SEQUENCE</scope>
</reference>
<accession>A0A6J6U7I4</accession>
<organism evidence="1">
    <name type="scientific">freshwater metagenome</name>
    <dbReference type="NCBI Taxonomy" id="449393"/>
    <lineage>
        <taxon>unclassified sequences</taxon>
        <taxon>metagenomes</taxon>
        <taxon>ecological metagenomes</taxon>
    </lineage>
</organism>
<dbReference type="EMBL" id="CAEZYZ010000175">
    <property type="protein sequence ID" value="CAB4755516.1"/>
    <property type="molecule type" value="Genomic_DNA"/>
</dbReference>
<name>A0A6J6U7I4_9ZZZZ</name>
<sequence>MLVRSLADRLGGEIPQLKVHRPTLEDTYLSLLAQEGE</sequence>
<protein>
    <submittedName>
        <fullName evidence="1">Unannotated protein</fullName>
    </submittedName>
</protein>
<gene>
    <name evidence="1" type="ORF">UFOPK2810_01051</name>
</gene>
<dbReference type="AlphaFoldDB" id="A0A6J6U7I4"/>